<evidence type="ECO:0000313" key="1">
    <source>
        <dbReference type="EMBL" id="JAH17632.1"/>
    </source>
</evidence>
<reference evidence="1" key="2">
    <citation type="journal article" date="2015" name="Fish Shellfish Immunol.">
        <title>Early steps in the European eel (Anguilla anguilla)-Vibrio vulnificus interaction in the gills: Role of the RtxA13 toxin.</title>
        <authorList>
            <person name="Callol A."/>
            <person name="Pajuelo D."/>
            <person name="Ebbesson L."/>
            <person name="Teles M."/>
            <person name="MacKenzie S."/>
            <person name="Amaro C."/>
        </authorList>
    </citation>
    <scope>NUCLEOTIDE SEQUENCE</scope>
</reference>
<name>A0A0E9QM97_ANGAN</name>
<sequence length="51" mass="5631">MMLPILVQHITQSSSKLIAPNLCTVMYASLRYSILRSVIKGLNQLLTGPCL</sequence>
<dbReference type="EMBL" id="GBXM01090945">
    <property type="protein sequence ID" value="JAH17632.1"/>
    <property type="molecule type" value="Transcribed_RNA"/>
</dbReference>
<dbReference type="AlphaFoldDB" id="A0A0E9QM97"/>
<reference evidence="1" key="1">
    <citation type="submission" date="2014-11" db="EMBL/GenBank/DDBJ databases">
        <authorList>
            <person name="Amaro Gonzalez C."/>
        </authorList>
    </citation>
    <scope>NUCLEOTIDE SEQUENCE</scope>
</reference>
<organism evidence="1">
    <name type="scientific">Anguilla anguilla</name>
    <name type="common">European freshwater eel</name>
    <name type="synonym">Muraena anguilla</name>
    <dbReference type="NCBI Taxonomy" id="7936"/>
    <lineage>
        <taxon>Eukaryota</taxon>
        <taxon>Metazoa</taxon>
        <taxon>Chordata</taxon>
        <taxon>Craniata</taxon>
        <taxon>Vertebrata</taxon>
        <taxon>Euteleostomi</taxon>
        <taxon>Actinopterygii</taxon>
        <taxon>Neopterygii</taxon>
        <taxon>Teleostei</taxon>
        <taxon>Anguilliformes</taxon>
        <taxon>Anguillidae</taxon>
        <taxon>Anguilla</taxon>
    </lineage>
</organism>
<accession>A0A0E9QM97</accession>
<protein>
    <submittedName>
        <fullName evidence="1">Uncharacterized protein</fullName>
    </submittedName>
</protein>
<proteinExistence type="predicted"/>